<name>A0A1E5JTW6_9GAMM</name>
<organism evidence="2 3">
    <name type="scientific">Legionella parisiensis</name>
    <dbReference type="NCBI Taxonomy" id="45071"/>
    <lineage>
        <taxon>Bacteria</taxon>
        <taxon>Pseudomonadati</taxon>
        <taxon>Pseudomonadota</taxon>
        <taxon>Gammaproteobacteria</taxon>
        <taxon>Legionellales</taxon>
        <taxon>Legionellaceae</taxon>
        <taxon>Legionella</taxon>
    </lineage>
</organism>
<dbReference type="STRING" id="45071.Lpar_2099"/>
<evidence type="ECO:0000313" key="3">
    <source>
        <dbReference type="Proteomes" id="UP000095229"/>
    </source>
</evidence>
<dbReference type="RefSeq" id="WP_058517906.1">
    <property type="nucleotide sequence ID" value="NZ_CAAAIE010000010.1"/>
</dbReference>
<reference evidence="2 3" key="1">
    <citation type="submission" date="2016-02" db="EMBL/GenBank/DDBJ databases">
        <title>Secondary metabolites in Legionella.</title>
        <authorList>
            <person name="Tobias N.J."/>
            <person name="Bode H.B."/>
        </authorList>
    </citation>
    <scope>NUCLEOTIDE SEQUENCE [LARGE SCALE GENOMIC DNA]</scope>
    <source>
        <strain evidence="2 3">DSM 19216</strain>
    </source>
</reference>
<feature type="transmembrane region" description="Helical" evidence="1">
    <location>
        <begin position="51"/>
        <end position="73"/>
    </location>
</feature>
<keyword evidence="1" id="KW-0472">Membrane</keyword>
<evidence type="ECO:0000313" key="2">
    <source>
        <dbReference type="EMBL" id="OEH47952.1"/>
    </source>
</evidence>
<comment type="caution">
    <text evidence="2">The sequence shown here is derived from an EMBL/GenBank/DDBJ whole genome shotgun (WGS) entry which is preliminary data.</text>
</comment>
<feature type="transmembrane region" description="Helical" evidence="1">
    <location>
        <begin position="20"/>
        <end position="45"/>
    </location>
</feature>
<gene>
    <name evidence="2" type="ORF">lpari_01140</name>
</gene>
<accession>A0A1E5JTW6</accession>
<dbReference type="OrthoDB" id="8812134at2"/>
<keyword evidence="3" id="KW-1185">Reference proteome</keyword>
<keyword evidence="1" id="KW-1133">Transmembrane helix</keyword>
<dbReference type="EMBL" id="LSOG01000036">
    <property type="protein sequence ID" value="OEH47952.1"/>
    <property type="molecule type" value="Genomic_DNA"/>
</dbReference>
<dbReference type="AlphaFoldDB" id="A0A1E5JTW6"/>
<dbReference type="Proteomes" id="UP000095229">
    <property type="component" value="Unassembled WGS sequence"/>
</dbReference>
<sequence length="111" mass="12520">MHQTTLNYSTSLIRKAIFSFWYKTVGPLMILTWLALIGYLIFLIANEDYSWITGALGAILLFTVAIAIMLYFIHYRNSLNTLKKMKHSNALFSASEDNVTFSSDQGSVTLG</sequence>
<evidence type="ECO:0000256" key="1">
    <source>
        <dbReference type="SAM" id="Phobius"/>
    </source>
</evidence>
<protein>
    <submittedName>
        <fullName evidence="2">Uncharacterized protein</fullName>
    </submittedName>
</protein>
<keyword evidence="1" id="KW-0812">Transmembrane</keyword>
<proteinExistence type="predicted"/>
<dbReference type="PATRIC" id="fig|45071.6.peg.2252"/>